<evidence type="ECO:0000256" key="6">
    <source>
        <dbReference type="SAM" id="SignalP"/>
    </source>
</evidence>
<feature type="signal peptide" evidence="6">
    <location>
        <begin position="1"/>
        <end position="25"/>
    </location>
</feature>
<dbReference type="AlphaFoldDB" id="A0A198URX4"/>
<evidence type="ECO:0000256" key="2">
    <source>
        <dbReference type="ARBA" id="ARBA00022723"/>
    </source>
</evidence>
<dbReference type="GO" id="GO:0046872">
    <property type="term" value="F:metal ion binding"/>
    <property type="evidence" value="ECO:0007669"/>
    <property type="project" value="UniProtKB-KW"/>
</dbReference>
<dbReference type="OrthoDB" id="9814708at2"/>
<evidence type="ECO:0000313" key="9">
    <source>
        <dbReference type="Proteomes" id="UP000078228"/>
    </source>
</evidence>
<dbReference type="Gene3D" id="1.10.760.10">
    <property type="entry name" value="Cytochrome c-like domain"/>
    <property type="match status" value="1"/>
</dbReference>
<keyword evidence="6" id="KW-0732">Signal</keyword>
<dbReference type="GO" id="GO:0020037">
    <property type="term" value="F:heme binding"/>
    <property type="evidence" value="ECO:0007669"/>
    <property type="project" value="InterPro"/>
</dbReference>
<evidence type="ECO:0000259" key="7">
    <source>
        <dbReference type="PROSITE" id="PS51007"/>
    </source>
</evidence>
<evidence type="ECO:0000256" key="4">
    <source>
        <dbReference type="PROSITE-ProRule" id="PRU00433"/>
    </source>
</evidence>
<feature type="compositionally biased region" description="Polar residues" evidence="5">
    <location>
        <begin position="57"/>
        <end position="68"/>
    </location>
</feature>
<dbReference type="InterPro" id="IPR036909">
    <property type="entry name" value="Cyt_c-like_dom_sf"/>
</dbReference>
<dbReference type="PANTHER" id="PTHR40942">
    <property type="match status" value="1"/>
</dbReference>
<name>A0A198URX4_MORCA</name>
<keyword evidence="1 4" id="KW-0349">Heme</keyword>
<comment type="caution">
    <text evidence="8">The sequence shown here is derived from an EMBL/GenBank/DDBJ whole genome shotgun (WGS) entry which is preliminary data.</text>
</comment>
<proteinExistence type="predicted"/>
<dbReference type="GO" id="GO:0009055">
    <property type="term" value="F:electron transfer activity"/>
    <property type="evidence" value="ECO:0007669"/>
    <property type="project" value="InterPro"/>
</dbReference>
<dbReference type="eggNOG" id="COG3245">
    <property type="taxonomic scope" value="Bacteria"/>
</dbReference>
<evidence type="ECO:0000256" key="5">
    <source>
        <dbReference type="SAM" id="MobiDB-lite"/>
    </source>
</evidence>
<dbReference type="SUPFAM" id="SSF46626">
    <property type="entry name" value="Cytochrome c"/>
    <property type="match status" value="1"/>
</dbReference>
<gene>
    <name evidence="8" type="ORF">AO384_0279</name>
</gene>
<organism evidence="8 9">
    <name type="scientific">Moraxella catarrhalis</name>
    <name type="common">Branhamella catarrhalis</name>
    <dbReference type="NCBI Taxonomy" id="480"/>
    <lineage>
        <taxon>Bacteria</taxon>
        <taxon>Pseudomonadati</taxon>
        <taxon>Pseudomonadota</taxon>
        <taxon>Gammaproteobacteria</taxon>
        <taxon>Moraxellales</taxon>
        <taxon>Moraxellaceae</taxon>
        <taxon>Moraxella</taxon>
    </lineage>
</organism>
<keyword evidence="3 4" id="KW-0408">Iron</keyword>
<evidence type="ECO:0000313" key="8">
    <source>
        <dbReference type="EMBL" id="OAU98032.1"/>
    </source>
</evidence>
<protein>
    <submittedName>
        <fullName evidence="8">Cytochrome c5</fullName>
    </submittedName>
</protein>
<sequence>MKHQKLKVQPLIFSLCLGLWLTGCGSDNSTSAPAPVNETQPSTPASEPAPVQPEPSVETQVTPETAETQDAPEAVEVTEPVDVTASHAPVEAASIEVGKARYEKTCKVCHDAGLLEAPKITDKAEWQKRLNEKGLETLQAHSAKGFNKMPAQALGDVTESEVYAAVNYILEQAK</sequence>
<keyword evidence="2 4" id="KW-0479">Metal-binding</keyword>
<evidence type="ECO:0000256" key="1">
    <source>
        <dbReference type="ARBA" id="ARBA00022617"/>
    </source>
</evidence>
<feature type="compositionally biased region" description="Polar residues" evidence="5">
    <location>
        <begin position="29"/>
        <end position="45"/>
    </location>
</feature>
<dbReference type="EMBL" id="LXHC01000004">
    <property type="protein sequence ID" value="OAU98032.1"/>
    <property type="molecule type" value="Genomic_DNA"/>
</dbReference>
<dbReference type="PROSITE" id="PS51257">
    <property type="entry name" value="PROKAR_LIPOPROTEIN"/>
    <property type="match status" value="1"/>
</dbReference>
<feature type="region of interest" description="Disordered" evidence="5">
    <location>
        <begin position="29"/>
        <end position="73"/>
    </location>
</feature>
<feature type="domain" description="Cytochrome c" evidence="7">
    <location>
        <begin position="93"/>
        <end position="173"/>
    </location>
</feature>
<dbReference type="PATRIC" id="fig|480.230.peg.103"/>
<dbReference type="Proteomes" id="UP000078228">
    <property type="component" value="Unassembled WGS sequence"/>
</dbReference>
<accession>A0A198URX4</accession>
<dbReference type="Pfam" id="PF13442">
    <property type="entry name" value="Cytochrome_CBB3"/>
    <property type="match status" value="1"/>
</dbReference>
<dbReference type="InterPro" id="IPR009056">
    <property type="entry name" value="Cyt_c-like_dom"/>
</dbReference>
<dbReference type="RefSeq" id="WP_064611530.1">
    <property type="nucleotide sequence ID" value="NZ_LXHB01000102.1"/>
</dbReference>
<dbReference type="PANTHER" id="PTHR40942:SF4">
    <property type="entry name" value="CYTOCHROME C5"/>
    <property type="match status" value="1"/>
</dbReference>
<dbReference type="PROSITE" id="PS51007">
    <property type="entry name" value="CYTC"/>
    <property type="match status" value="1"/>
</dbReference>
<feature type="chain" id="PRO_5008279832" evidence="6">
    <location>
        <begin position="26"/>
        <end position="174"/>
    </location>
</feature>
<evidence type="ECO:0000256" key="3">
    <source>
        <dbReference type="ARBA" id="ARBA00023004"/>
    </source>
</evidence>
<keyword evidence="9" id="KW-1185">Reference proteome</keyword>
<reference evidence="8 9" key="1">
    <citation type="journal article" date="2016" name="Genome Biol. Evol.">
        <title>Comparative Genomic Analyses of the Moraxella catarrhalis Serosensitive and Seroresistant Lineages Demonstrate Their Independent Evolution.</title>
        <authorList>
            <person name="Earl J.P."/>
            <person name="de Vries S.P."/>
            <person name="Ahmed A."/>
            <person name="Powell E."/>
            <person name="Schultz M.P."/>
            <person name="Hermans P.W."/>
            <person name="Hill D.J."/>
            <person name="Zhou Z."/>
            <person name="Constantinidou C.I."/>
            <person name="Hu F.Z."/>
            <person name="Bootsma H.J."/>
            <person name="Ehrlich G.D."/>
        </authorList>
    </citation>
    <scope>NUCLEOTIDE SEQUENCE [LARGE SCALE GENOMIC DNA]</scope>
    <source>
        <strain evidence="8 9">Z7542</strain>
    </source>
</reference>